<keyword evidence="4" id="KW-1185">Reference proteome</keyword>
<feature type="transmembrane region" description="Helical" evidence="2">
    <location>
        <begin position="33"/>
        <end position="53"/>
    </location>
</feature>
<sequence length="477" mass="53089">MKFIILAVLLAMFIAFVVMVVKAAKQWRWYHITSAVIAMLLAIVLLFPTAGVLKSRQAWHKIKEDLEKRLANVEDENRQLQFGDGGGATGAEGLKSLSLKLSNLGTEAGRRWRSLAFGGADPSGQIILRANTAPVVPGQPAPEADAAAGPLVPVGLVVYGFAEGKFRDLEQPVPMVYLGEFKVIASQPNVVTIAPTFPLERNQLDAINSGRATSWSLYEMLPLDGHEPFIAEGSKADEDNILGRVDDELVKMILRANREESNKETIANYLRDGQRGSPEDPAARWIKVRFDKKYTIDVDSPEQRGALEGGFFDNNGRAVDSSLQRADGGSITFAVGDELVVKEEAAKLLIDQEKVASLVDTYYLRPLNDYRYVLRRIRLQISELDIRIAEMQYEKQVLDAAIAATLGMLEKGQEEKLKLEQDLAQHQVENVALKEYFDQVREDLRQMKEATSVLYRDNFVKLRQIQQLAAAAMLTDT</sequence>
<dbReference type="AlphaFoldDB" id="A0A518HP54"/>
<dbReference type="Proteomes" id="UP000319004">
    <property type="component" value="Chromosome"/>
</dbReference>
<evidence type="ECO:0000256" key="2">
    <source>
        <dbReference type="SAM" id="Phobius"/>
    </source>
</evidence>
<keyword evidence="2" id="KW-0472">Membrane</keyword>
<dbReference type="OrthoDB" id="234877at2"/>
<keyword evidence="2" id="KW-1133">Transmembrane helix</keyword>
<evidence type="ECO:0000256" key="1">
    <source>
        <dbReference type="SAM" id="Coils"/>
    </source>
</evidence>
<proteinExistence type="predicted"/>
<feature type="coiled-coil region" evidence="1">
    <location>
        <begin position="374"/>
        <end position="429"/>
    </location>
</feature>
<gene>
    <name evidence="3" type="ORF">Enr13x_24730</name>
</gene>
<keyword evidence="1" id="KW-0175">Coiled coil</keyword>
<protein>
    <submittedName>
        <fullName evidence="3">Uncharacterized protein</fullName>
    </submittedName>
</protein>
<evidence type="ECO:0000313" key="4">
    <source>
        <dbReference type="Proteomes" id="UP000319004"/>
    </source>
</evidence>
<keyword evidence="2" id="KW-0812">Transmembrane</keyword>
<dbReference type="KEGG" id="snep:Enr13x_24730"/>
<name>A0A518HP54_9BACT</name>
<dbReference type="EMBL" id="CP037423">
    <property type="protein sequence ID" value="QDV42624.1"/>
    <property type="molecule type" value="Genomic_DNA"/>
</dbReference>
<accession>A0A518HP54</accession>
<dbReference type="RefSeq" id="WP_145386210.1">
    <property type="nucleotide sequence ID" value="NZ_CP037423.1"/>
</dbReference>
<organism evidence="3 4">
    <name type="scientific">Stieleria neptunia</name>
    <dbReference type="NCBI Taxonomy" id="2527979"/>
    <lineage>
        <taxon>Bacteria</taxon>
        <taxon>Pseudomonadati</taxon>
        <taxon>Planctomycetota</taxon>
        <taxon>Planctomycetia</taxon>
        <taxon>Pirellulales</taxon>
        <taxon>Pirellulaceae</taxon>
        <taxon>Stieleria</taxon>
    </lineage>
</organism>
<feature type="coiled-coil region" evidence="1">
    <location>
        <begin position="56"/>
        <end position="83"/>
    </location>
</feature>
<reference evidence="3 4" key="1">
    <citation type="submission" date="2019-03" db="EMBL/GenBank/DDBJ databases">
        <title>Deep-cultivation of Planctomycetes and their phenomic and genomic characterization uncovers novel biology.</title>
        <authorList>
            <person name="Wiegand S."/>
            <person name="Jogler M."/>
            <person name="Boedeker C."/>
            <person name="Pinto D."/>
            <person name="Vollmers J."/>
            <person name="Rivas-Marin E."/>
            <person name="Kohn T."/>
            <person name="Peeters S.H."/>
            <person name="Heuer A."/>
            <person name="Rast P."/>
            <person name="Oberbeckmann S."/>
            <person name="Bunk B."/>
            <person name="Jeske O."/>
            <person name="Meyerdierks A."/>
            <person name="Storesund J.E."/>
            <person name="Kallscheuer N."/>
            <person name="Luecker S."/>
            <person name="Lage O.M."/>
            <person name="Pohl T."/>
            <person name="Merkel B.J."/>
            <person name="Hornburger P."/>
            <person name="Mueller R.-W."/>
            <person name="Bruemmer F."/>
            <person name="Labrenz M."/>
            <person name="Spormann A.M."/>
            <person name="Op den Camp H."/>
            <person name="Overmann J."/>
            <person name="Amann R."/>
            <person name="Jetten M.S.M."/>
            <person name="Mascher T."/>
            <person name="Medema M.H."/>
            <person name="Devos D.P."/>
            <person name="Kaster A.-K."/>
            <person name="Ovreas L."/>
            <person name="Rohde M."/>
            <person name="Galperin M.Y."/>
            <person name="Jogler C."/>
        </authorList>
    </citation>
    <scope>NUCLEOTIDE SEQUENCE [LARGE SCALE GENOMIC DNA]</scope>
    <source>
        <strain evidence="3 4">Enr13</strain>
    </source>
</reference>
<evidence type="ECO:0000313" key="3">
    <source>
        <dbReference type="EMBL" id="QDV42624.1"/>
    </source>
</evidence>